<keyword evidence="2 7" id="KW-0812">Transmembrane</keyword>
<accession>A0A432ZFY4</accession>
<feature type="transmembrane region" description="Helical" evidence="7">
    <location>
        <begin position="239"/>
        <end position="263"/>
    </location>
</feature>
<organism evidence="10 11">
    <name type="scientific">Pseudidiomarina taiwanensis</name>
    <dbReference type="NCBI Taxonomy" id="337250"/>
    <lineage>
        <taxon>Bacteria</taxon>
        <taxon>Pseudomonadati</taxon>
        <taxon>Pseudomonadota</taxon>
        <taxon>Gammaproteobacteria</taxon>
        <taxon>Alteromonadales</taxon>
        <taxon>Idiomarinaceae</taxon>
        <taxon>Pseudidiomarina</taxon>
    </lineage>
</organism>
<dbReference type="OrthoDB" id="9806127at2"/>
<evidence type="ECO:0000256" key="3">
    <source>
        <dbReference type="ARBA" id="ARBA00022741"/>
    </source>
</evidence>
<keyword evidence="6 7" id="KW-0472">Membrane</keyword>
<dbReference type="RefSeq" id="WP_126827815.1">
    <property type="nucleotide sequence ID" value="NZ_PIQG01000003.1"/>
</dbReference>
<dbReference type="GO" id="GO:0140359">
    <property type="term" value="F:ABC-type transporter activity"/>
    <property type="evidence" value="ECO:0007669"/>
    <property type="project" value="InterPro"/>
</dbReference>
<dbReference type="PANTHER" id="PTHR24221">
    <property type="entry name" value="ATP-BINDING CASSETTE SUB-FAMILY B"/>
    <property type="match status" value="1"/>
</dbReference>
<dbReference type="PROSITE" id="PS50893">
    <property type="entry name" value="ABC_TRANSPORTER_2"/>
    <property type="match status" value="1"/>
</dbReference>
<protein>
    <submittedName>
        <fullName evidence="10">Thiol reductant ABC exporter subunit CydD</fullName>
    </submittedName>
</protein>
<dbReference type="SUPFAM" id="SSF90123">
    <property type="entry name" value="ABC transporter transmembrane region"/>
    <property type="match status" value="1"/>
</dbReference>
<comment type="subcellular location">
    <subcellularLocation>
        <location evidence="1">Cell membrane</location>
        <topology evidence="1">Multi-pass membrane protein</topology>
    </subcellularLocation>
</comment>
<sequence length="558" mass="61404">MQTKIARQYLDELARFFPHALSTLKRLAQLQGTVIVIQMTALAILLAGTIEGKLEMQHQLLLVAVLFATLVLRHWLFGRFEQHASQLQFELEQKARSVLLQRWRMQAKREGVLAEDADLFLTPIQQLGPYFVRFLPSIANAKWQPLLILGIVLYFDWIAAAFLLLSAPLIPIFMAIVGMGAEQISQRHLESVKRLSGLFLDHVRHLTTLQIFAQTDRAEARVETGSERYRKLNMATLKVAFLSSAVLEFFASIAIAAVAIYVGFSLLGFFSWGPATELTLMSGLTILLLAPEFFQPLRTLAQHYHDRAGALAAAELLRSKEGDDNAATAIESEHSRADVEPQFQFKLSELGLKVASYTHQYQDGAMVEWPSFSAQAGQIVCLKGPSGSGKSTLLQALAGNLSMANEPQPFTFDPSKYQQAPIAFLQQRPFLIHGSVADNLRLIAPDASGESLQQALRQVGLWSLVEQFPNGLEQAVGEQAKLLSGGEAQRLALARVVLAPTPMVLLDEPTAAVDPDSAKIIIEGLLTLAKRGCLIILASHNPQLEEIADVVVTLSSRS</sequence>
<feature type="domain" description="ABC transmembrane type-1" evidence="9">
    <location>
        <begin position="124"/>
        <end position="309"/>
    </location>
</feature>
<reference evidence="10 11" key="1">
    <citation type="journal article" date="2011" name="Front. Microbiol.">
        <title>Genomic signatures of strain selection and enhancement in Bacillus atrophaeus var. globigii, a historical biowarfare simulant.</title>
        <authorList>
            <person name="Gibbons H.S."/>
            <person name="Broomall S.M."/>
            <person name="McNew L.A."/>
            <person name="Daligault H."/>
            <person name="Chapman C."/>
            <person name="Bruce D."/>
            <person name="Karavis M."/>
            <person name="Krepps M."/>
            <person name="McGregor P.A."/>
            <person name="Hong C."/>
            <person name="Park K.H."/>
            <person name="Akmal A."/>
            <person name="Feldman A."/>
            <person name="Lin J.S."/>
            <person name="Chang W.E."/>
            <person name="Higgs B.W."/>
            <person name="Demirev P."/>
            <person name="Lindquist J."/>
            <person name="Liem A."/>
            <person name="Fochler E."/>
            <person name="Read T.D."/>
            <person name="Tapia R."/>
            <person name="Johnson S."/>
            <person name="Bishop-Lilly K.A."/>
            <person name="Detter C."/>
            <person name="Han C."/>
            <person name="Sozhamannan S."/>
            <person name="Rosenzweig C.N."/>
            <person name="Skowronski E.W."/>
        </authorList>
    </citation>
    <scope>NUCLEOTIDE SEQUENCE [LARGE SCALE GENOMIC DNA]</scope>
    <source>
        <strain evidence="10 11">PIT1</strain>
    </source>
</reference>
<dbReference type="InterPro" id="IPR027417">
    <property type="entry name" value="P-loop_NTPase"/>
</dbReference>
<dbReference type="GO" id="GO:0005886">
    <property type="term" value="C:plasma membrane"/>
    <property type="evidence" value="ECO:0007669"/>
    <property type="project" value="UniProtKB-SubCell"/>
</dbReference>
<dbReference type="PANTHER" id="PTHR24221:SF654">
    <property type="entry name" value="ATP-BINDING CASSETTE SUB-FAMILY B MEMBER 6"/>
    <property type="match status" value="1"/>
</dbReference>
<dbReference type="Pfam" id="PF00664">
    <property type="entry name" value="ABC_membrane"/>
    <property type="match status" value="1"/>
</dbReference>
<proteinExistence type="predicted"/>
<evidence type="ECO:0000259" key="8">
    <source>
        <dbReference type="PROSITE" id="PS50893"/>
    </source>
</evidence>
<evidence type="ECO:0000313" key="11">
    <source>
        <dbReference type="Proteomes" id="UP000288279"/>
    </source>
</evidence>
<evidence type="ECO:0000256" key="7">
    <source>
        <dbReference type="SAM" id="Phobius"/>
    </source>
</evidence>
<dbReference type="InterPro" id="IPR014216">
    <property type="entry name" value="ABC_transptr_CydD"/>
</dbReference>
<feature type="transmembrane region" description="Helical" evidence="7">
    <location>
        <begin position="28"/>
        <end position="48"/>
    </location>
</feature>
<dbReference type="Gene3D" id="1.20.1560.10">
    <property type="entry name" value="ABC transporter type 1, transmembrane domain"/>
    <property type="match status" value="1"/>
</dbReference>
<dbReference type="EMBL" id="PIQG01000003">
    <property type="protein sequence ID" value="RUO76819.1"/>
    <property type="molecule type" value="Genomic_DNA"/>
</dbReference>
<keyword evidence="3" id="KW-0547">Nucleotide-binding</keyword>
<feature type="transmembrane region" description="Helical" evidence="7">
    <location>
        <begin position="146"/>
        <end position="177"/>
    </location>
</feature>
<dbReference type="SMART" id="SM00382">
    <property type="entry name" value="AAA"/>
    <property type="match status" value="1"/>
</dbReference>
<dbReference type="Pfam" id="PF00005">
    <property type="entry name" value="ABC_tran"/>
    <property type="match status" value="1"/>
</dbReference>
<keyword evidence="4" id="KW-0067">ATP-binding</keyword>
<dbReference type="Proteomes" id="UP000288279">
    <property type="component" value="Unassembled WGS sequence"/>
</dbReference>
<dbReference type="AlphaFoldDB" id="A0A432ZFY4"/>
<dbReference type="GO" id="GO:0005524">
    <property type="term" value="F:ATP binding"/>
    <property type="evidence" value="ECO:0007669"/>
    <property type="project" value="UniProtKB-KW"/>
</dbReference>
<dbReference type="InterPro" id="IPR003593">
    <property type="entry name" value="AAA+_ATPase"/>
</dbReference>
<keyword evidence="5 7" id="KW-1133">Transmembrane helix</keyword>
<evidence type="ECO:0000256" key="5">
    <source>
        <dbReference type="ARBA" id="ARBA00022989"/>
    </source>
</evidence>
<keyword evidence="11" id="KW-1185">Reference proteome</keyword>
<dbReference type="GO" id="GO:0016887">
    <property type="term" value="F:ATP hydrolysis activity"/>
    <property type="evidence" value="ECO:0007669"/>
    <property type="project" value="InterPro"/>
</dbReference>
<dbReference type="PROSITE" id="PS50929">
    <property type="entry name" value="ABC_TM1F"/>
    <property type="match status" value="1"/>
</dbReference>
<dbReference type="SUPFAM" id="SSF52540">
    <property type="entry name" value="P-loop containing nucleoside triphosphate hydrolases"/>
    <property type="match status" value="1"/>
</dbReference>
<comment type="caution">
    <text evidence="10">The sequence shown here is derived from an EMBL/GenBank/DDBJ whole genome shotgun (WGS) entry which is preliminary data.</text>
</comment>
<dbReference type="InterPro" id="IPR036640">
    <property type="entry name" value="ABC1_TM_sf"/>
</dbReference>
<dbReference type="InterPro" id="IPR003439">
    <property type="entry name" value="ABC_transporter-like_ATP-bd"/>
</dbReference>
<feature type="transmembrane region" description="Helical" evidence="7">
    <location>
        <begin position="60"/>
        <end position="77"/>
    </location>
</feature>
<dbReference type="InterPro" id="IPR017871">
    <property type="entry name" value="ABC_transporter-like_CS"/>
</dbReference>
<feature type="domain" description="ABC transporter" evidence="8">
    <location>
        <begin position="352"/>
        <end position="558"/>
    </location>
</feature>
<dbReference type="CDD" id="cd18584">
    <property type="entry name" value="ABC_6TM_AarD_CydD"/>
    <property type="match status" value="1"/>
</dbReference>
<gene>
    <name evidence="10" type="primary">cydD</name>
    <name evidence="10" type="ORF">CWI83_07810</name>
</gene>
<evidence type="ECO:0000256" key="6">
    <source>
        <dbReference type="ARBA" id="ARBA00023136"/>
    </source>
</evidence>
<dbReference type="NCBIfam" id="TIGR02857">
    <property type="entry name" value="CydD"/>
    <property type="match status" value="1"/>
</dbReference>
<dbReference type="GO" id="GO:0042883">
    <property type="term" value="P:cysteine transport"/>
    <property type="evidence" value="ECO:0007669"/>
    <property type="project" value="InterPro"/>
</dbReference>
<name>A0A432ZFY4_9GAMM</name>
<evidence type="ECO:0000256" key="2">
    <source>
        <dbReference type="ARBA" id="ARBA00022692"/>
    </source>
</evidence>
<evidence type="ECO:0000256" key="4">
    <source>
        <dbReference type="ARBA" id="ARBA00022840"/>
    </source>
</evidence>
<evidence type="ECO:0000256" key="1">
    <source>
        <dbReference type="ARBA" id="ARBA00004651"/>
    </source>
</evidence>
<dbReference type="Gene3D" id="3.40.50.300">
    <property type="entry name" value="P-loop containing nucleotide triphosphate hydrolases"/>
    <property type="match status" value="1"/>
</dbReference>
<evidence type="ECO:0000313" key="10">
    <source>
        <dbReference type="EMBL" id="RUO76819.1"/>
    </source>
</evidence>
<dbReference type="InterPro" id="IPR039421">
    <property type="entry name" value="Type_1_exporter"/>
</dbReference>
<dbReference type="PROSITE" id="PS00211">
    <property type="entry name" value="ABC_TRANSPORTER_1"/>
    <property type="match status" value="1"/>
</dbReference>
<dbReference type="InterPro" id="IPR011527">
    <property type="entry name" value="ABC1_TM_dom"/>
</dbReference>
<evidence type="ECO:0000259" key="9">
    <source>
        <dbReference type="PROSITE" id="PS50929"/>
    </source>
</evidence>